<feature type="coiled-coil region" evidence="6">
    <location>
        <begin position="79"/>
        <end position="119"/>
    </location>
</feature>
<dbReference type="GO" id="GO:0005856">
    <property type="term" value="C:cytoskeleton"/>
    <property type="evidence" value="ECO:0007669"/>
    <property type="project" value="UniProtKB-SubCell"/>
</dbReference>
<keyword evidence="8" id="KW-1185">Reference proteome</keyword>
<reference evidence="7" key="2">
    <citation type="submission" date="2025-09" db="UniProtKB">
        <authorList>
            <consortium name="Ensembl"/>
        </authorList>
    </citation>
    <scope>IDENTIFICATION</scope>
</reference>
<dbReference type="InterPro" id="IPR042618">
    <property type="entry name" value="IQCG"/>
</dbReference>
<dbReference type="GO" id="GO:0031514">
    <property type="term" value="C:motile cilium"/>
    <property type="evidence" value="ECO:0007669"/>
    <property type="project" value="TreeGrafter"/>
</dbReference>
<dbReference type="PANTHER" id="PTHR14871">
    <property type="entry name" value="DYNEIN REGULATORY COMPLEX PROTEIN 9"/>
    <property type="match status" value="1"/>
</dbReference>
<dbReference type="AlphaFoldDB" id="A0A3Q3WHH1"/>
<dbReference type="Proteomes" id="UP000261620">
    <property type="component" value="Unplaced"/>
</dbReference>
<keyword evidence="5" id="KW-0966">Cell projection</keyword>
<dbReference type="PANTHER" id="PTHR14871:SF1">
    <property type="entry name" value="DYNEIN REGULATORY COMPLEX PROTEIN 9"/>
    <property type="match status" value="1"/>
</dbReference>
<sequence>MTSLIFLLAAVLEDCRDQLDILGHTLTLRISRKQILEAAEEKTMLTQLRRDCQYISQQVSKLHFELEKNQSFSFLQQVAEEEEQENIENEAKRKLLLKKQTQQRQQEEMQERTETLQDKDRLVTDLKHHLNEQSAKIAIKNNIVELTETERSHAAKLLKDQVELLKKQLKEETKVHKESEQFLQNRYQEQLQQWQQCTKQMLQEKQQRLNSLHCQSAVHLDRQMEMREKLREMQQVVMEDREEQEKLCQQQVEVKAATKLQAWWRGCMFQWGLGTLPMKEEAKKGKKKQGNKKK</sequence>
<protein>
    <recommendedName>
        <fullName evidence="9">Dynein regulatory complex protein 9</fullName>
    </recommendedName>
</protein>
<name>A0A3Q3WHH1_MOLML</name>
<reference evidence="7" key="1">
    <citation type="submission" date="2025-08" db="UniProtKB">
        <authorList>
            <consortium name="Ensembl"/>
        </authorList>
    </citation>
    <scope>IDENTIFICATION</scope>
</reference>
<evidence type="ECO:0000256" key="1">
    <source>
        <dbReference type="ARBA" id="ARBA00004245"/>
    </source>
</evidence>
<keyword evidence="4" id="KW-0206">Cytoskeleton</keyword>
<evidence type="ECO:0000256" key="6">
    <source>
        <dbReference type="SAM" id="Coils"/>
    </source>
</evidence>
<evidence type="ECO:0000256" key="5">
    <source>
        <dbReference type="ARBA" id="ARBA00023273"/>
    </source>
</evidence>
<proteinExistence type="predicted"/>
<dbReference type="OMA" id="QFEEMTI"/>
<keyword evidence="6" id="KW-0175">Coiled coil</keyword>
<dbReference type="CDD" id="cd23766">
    <property type="entry name" value="IQCG"/>
    <property type="match status" value="1"/>
</dbReference>
<evidence type="ECO:0000256" key="4">
    <source>
        <dbReference type="ARBA" id="ARBA00023212"/>
    </source>
</evidence>
<accession>A0A3Q3WHH1</accession>
<organism evidence="7 8">
    <name type="scientific">Mola mola</name>
    <name type="common">Ocean sunfish</name>
    <name type="synonym">Tetraodon mola</name>
    <dbReference type="NCBI Taxonomy" id="94237"/>
    <lineage>
        <taxon>Eukaryota</taxon>
        <taxon>Metazoa</taxon>
        <taxon>Chordata</taxon>
        <taxon>Craniata</taxon>
        <taxon>Vertebrata</taxon>
        <taxon>Euteleostomi</taxon>
        <taxon>Actinopterygii</taxon>
        <taxon>Neopterygii</taxon>
        <taxon>Teleostei</taxon>
        <taxon>Neoteleostei</taxon>
        <taxon>Acanthomorphata</taxon>
        <taxon>Eupercaria</taxon>
        <taxon>Tetraodontiformes</taxon>
        <taxon>Molidae</taxon>
        <taxon>Mola</taxon>
    </lineage>
</organism>
<evidence type="ECO:0000313" key="7">
    <source>
        <dbReference type="Ensembl" id="ENSMMOP00000011637.1"/>
    </source>
</evidence>
<keyword evidence="3" id="KW-0963">Cytoplasm</keyword>
<evidence type="ECO:0000256" key="2">
    <source>
        <dbReference type="ARBA" id="ARBA00004316"/>
    </source>
</evidence>
<dbReference type="Ensembl" id="ENSMMOT00000011835.1">
    <property type="protein sequence ID" value="ENSMMOP00000011637.1"/>
    <property type="gene ID" value="ENSMMOG00000008944.1"/>
</dbReference>
<dbReference type="STRING" id="94237.ENSMMOP00000011637"/>
<dbReference type="GO" id="GO:0044782">
    <property type="term" value="P:cilium organization"/>
    <property type="evidence" value="ECO:0007669"/>
    <property type="project" value="TreeGrafter"/>
</dbReference>
<evidence type="ECO:0008006" key="9">
    <source>
        <dbReference type="Google" id="ProtNLM"/>
    </source>
</evidence>
<dbReference type="GO" id="GO:0005737">
    <property type="term" value="C:cytoplasm"/>
    <property type="evidence" value="ECO:0007669"/>
    <property type="project" value="TreeGrafter"/>
</dbReference>
<evidence type="ECO:0000256" key="3">
    <source>
        <dbReference type="ARBA" id="ARBA00022490"/>
    </source>
</evidence>
<evidence type="ECO:0000313" key="8">
    <source>
        <dbReference type="Proteomes" id="UP000261620"/>
    </source>
</evidence>
<comment type="subcellular location">
    <subcellularLocation>
        <location evidence="2">Cell projection</location>
    </subcellularLocation>
    <subcellularLocation>
        <location evidence="1">Cytoplasm</location>
        <location evidence="1">Cytoskeleton</location>
    </subcellularLocation>
</comment>